<dbReference type="AlphaFoldDB" id="A0A397U3E0"/>
<evidence type="ECO:0008006" key="3">
    <source>
        <dbReference type="Google" id="ProtNLM"/>
    </source>
</evidence>
<dbReference type="Pfam" id="PF02945">
    <property type="entry name" value="Endonuclease_7"/>
    <property type="match status" value="1"/>
</dbReference>
<dbReference type="InterPro" id="IPR004211">
    <property type="entry name" value="Endonuclease_7"/>
</dbReference>
<dbReference type="PANTHER" id="PTHR31511">
    <property type="entry name" value="PROTEIN CBG23764"/>
    <property type="match status" value="1"/>
</dbReference>
<dbReference type="OrthoDB" id="2426012at2759"/>
<keyword evidence="2" id="KW-1185">Reference proteome</keyword>
<evidence type="ECO:0000313" key="1">
    <source>
        <dbReference type="EMBL" id="RIB04770.1"/>
    </source>
</evidence>
<accession>A0A397U3E0</accession>
<dbReference type="PANTHER" id="PTHR31511:SF12">
    <property type="entry name" value="RHO TERMINATION FACTOR N-TERMINAL DOMAIN-CONTAINING PROTEIN"/>
    <property type="match status" value="1"/>
</dbReference>
<proteinExistence type="predicted"/>
<dbReference type="Gene3D" id="3.40.1800.10">
    <property type="entry name" value="His-Me finger endonucleases"/>
    <property type="match status" value="1"/>
</dbReference>
<gene>
    <name evidence="1" type="ORF">C2G38_2221451</name>
</gene>
<dbReference type="EMBL" id="QKWP01002112">
    <property type="protein sequence ID" value="RIB04770.1"/>
    <property type="molecule type" value="Genomic_DNA"/>
</dbReference>
<dbReference type="InterPro" id="IPR038563">
    <property type="entry name" value="Endonuclease_7_sf"/>
</dbReference>
<sequence>MKKIKPETPEPKYKTFPFKHETIEIIREDRINATIEKGYNEIIDQIEDEAIQKSGWSFVRAEEVILEISAFRPLHGSSYLPLPEALDKPQLGLINPQNSNDNECFKWCISAYHIREEAIKNNRKPPHINEIRRLRRNANIANYEGIKFPATLHDIDKFEEINPNYAINIFRPVYSEAFGKIKVDIDPLHISERNYQVEHMIDLLYLTESEENLNDRKNPNDIPEGLKTHYILITDFTRLMHKWNNHNDKKYFCRKCLRFPYSRLDLLEKHIPTCTGASKAPQRLILPEEGKNYVKPKYIKNMLMKPYLISMNLEAEEVKVEEKDKEGNTIKIAEQKAVSYGYTIHCSDGTTQKPVINRESENIIKDLMENLQDLDVILNKLRIPIPCEKMTPELWRKYQMASKCWGCEENLHEAGYNKIRVFDPETKKYLGASHRKCHGKRSMIKGKLDDEQKKMHDAYKKCMYCKTQLPDEGKNRVIDHDHITGKFRGAMHSSCNLKLRIDPETIKIPVLLCNGSGYDFHHLMQEIAKVTDEKIVPIANNSEQYITFSVGQLQFIDSLKFSLPGLAKMAENLRDEKKGQTKTPEQLAKCFPIMSKFISPNLLSLLTRKGIFPYQWLNSKTKFNETQLPSRKDFNSDLDGYNYCEHGCENKECKHEKIYTISQKDYDFAWTVWRETGCKTFGDYHDIYLKTDVLILADAFEAFRKASYSAFKLDPANYLTAPGLAWDACMKVTKIKLELFHEHQGDMHDFFTAMKRGGMSLARRRLARANIPELEEYNGKKAKK</sequence>
<comment type="caution">
    <text evidence="1">The sequence shown here is derived from an EMBL/GenBank/DDBJ whole genome shotgun (WGS) entry which is preliminary data.</text>
</comment>
<organism evidence="1 2">
    <name type="scientific">Gigaspora rosea</name>
    <dbReference type="NCBI Taxonomy" id="44941"/>
    <lineage>
        <taxon>Eukaryota</taxon>
        <taxon>Fungi</taxon>
        <taxon>Fungi incertae sedis</taxon>
        <taxon>Mucoromycota</taxon>
        <taxon>Glomeromycotina</taxon>
        <taxon>Glomeromycetes</taxon>
        <taxon>Diversisporales</taxon>
        <taxon>Gigasporaceae</taxon>
        <taxon>Gigaspora</taxon>
    </lineage>
</organism>
<reference evidence="1 2" key="1">
    <citation type="submission" date="2018-06" db="EMBL/GenBank/DDBJ databases">
        <title>Comparative genomics reveals the genomic features of Rhizophagus irregularis, R. cerebriforme, R. diaphanum and Gigaspora rosea, and their symbiotic lifestyle signature.</title>
        <authorList>
            <person name="Morin E."/>
            <person name="San Clemente H."/>
            <person name="Chen E.C.H."/>
            <person name="De La Providencia I."/>
            <person name="Hainaut M."/>
            <person name="Kuo A."/>
            <person name="Kohler A."/>
            <person name="Murat C."/>
            <person name="Tang N."/>
            <person name="Roy S."/>
            <person name="Loubradou J."/>
            <person name="Henrissat B."/>
            <person name="Grigoriev I.V."/>
            <person name="Corradi N."/>
            <person name="Roux C."/>
            <person name="Martin F.M."/>
        </authorList>
    </citation>
    <scope>NUCLEOTIDE SEQUENCE [LARGE SCALE GENOMIC DNA]</scope>
    <source>
        <strain evidence="1 2">DAOM 194757</strain>
    </source>
</reference>
<dbReference type="InterPro" id="IPR044925">
    <property type="entry name" value="His-Me_finger_sf"/>
</dbReference>
<dbReference type="SUPFAM" id="SSF54060">
    <property type="entry name" value="His-Me finger endonucleases"/>
    <property type="match status" value="1"/>
</dbReference>
<protein>
    <recommendedName>
        <fullName evidence="3">DNA-directed DNA polymerase</fullName>
    </recommendedName>
</protein>
<evidence type="ECO:0000313" key="2">
    <source>
        <dbReference type="Proteomes" id="UP000266673"/>
    </source>
</evidence>
<dbReference type="STRING" id="44941.A0A397U3E0"/>
<dbReference type="Proteomes" id="UP000266673">
    <property type="component" value="Unassembled WGS sequence"/>
</dbReference>
<name>A0A397U3E0_9GLOM</name>